<dbReference type="InterPro" id="IPR032255">
    <property type="entry name" value="HBM"/>
</dbReference>
<dbReference type="PROSITE" id="PS00538">
    <property type="entry name" value="CHEMOTAXIS_TRANSDUC_1"/>
    <property type="match status" value="1"/>
</dbReference>
<dbReference type="GO" id="GO:0006935">
    <property type="term" value="P:chemotaxis"/>
    <property type="evidence" value="ECO:0007669"/>
    <property type="project" value="UniProtKB-KW"/>
</dbReference>
<dbReference type="GeneID" id="90514353"/>
<dbReference type="PROSITE" id="PS51753">
    <property type="entry name" value="HBM"/>
    <property type="match status" value="1"/>
</dbReference>
<name>D8MLE3_ERWBE</name>
<dbReference type="InterPro" id="IPR004091">
    <property type="entry name" value="Chemotax_Me-accpt_rcpt_Me-site"/>
</dbReference>
<gene>
    <name evidence="10" type="ordered locus">EbC_44400</name>
</gene>
<evidence type="ECO:0000259" key="7">
    <source>
        <dbReference type="PROSITE" id="PS50111"/>
    </source>
</evidence>
<dbReference type="SUPFAM" id="SSF58104">
    <property type="entry name" value="Methyl-accepting chemotaxis protein (MCP) signaling domain"/>
    <property type="match status" value="1"/>
</dbReference>
<dbReference type="KEGG" id="ebi:EbC_44400"/>
<feature type="domain" description="HBM" evidence="9">
    <location>
        <begin position="44"/>
        <end position="278"/>
    </location>
</feature>
<dbReference type="SMART" id="SM00304">
    <property type="entry name" value="HAMP"/>
    <property type="match status" value="1"/>
</dbReference>
<dbReference type="GO" id="GO:0007165">
    <property type="term" value="P:signal transduction"/>
    <property type="evidence" value="ECO:0007669"/>
    <property type="project" value="UniProtKB-KW"/>
</dbReference>
<keyword evidence="6" id="KW-0472">Membrane</keyword>
<evidence type="ECO:0000259" key="9">
    <source>
        <dbReference type="PROSITE" id="PS51753"/>
    </source>
</evidence>
<keyword evidence="11" id="KW-1185">Reference proteome</keyword>
<dbReference type="Pfam" id="PF00672">
    <property type="entry name" value="HAMP"/>
    <property type="match status" value="1"/>
</dbReference>
<dbReference type="eggNOG" id="COG0840">
    <property type="taxonomic scope" value="Bacteria"/>
</dbReference>
<comment type="subcellular location">
    <subcellularLocation>
        <location evidence="1">Membrane</location>
    </subcellularLocation>
</comment>
<dbReference type="GO" id="GO:0004888">
    <property type="term" value="F:transmembrane signaling receptor activity"/>
    <property type="evidence" value="ECO:0007669"/>
    <property type="project" value="TreeGrafter"/>
</dbReference>
<keyword evidence="3 5" id="KW-0807">Transducer</keyword>
<dbReference type="HOGENOM" id="CLU_000445_107_16_6"/>
<evidence type="ECO:0000313" key="10">
    <source>
        <dbReference type="EMBL" id="CAX61971.1"/>
    </source>
</evidence>
<dbReference type="InterPro" id="IPR003660">
    <property type="entry name" value="HAMP_dom"/>
</dbReference>
<feature type="transmembrane region" description="Helical" evidence="6">
    <location>
        <begin position="281"/>
        <end position="303"/>
    </location>
</feature>
<dbReference type="EMBL" id="FP236843">
    <property type="protein sequence ID" value="CAX61971.1"/>
    <property type="molecule type" value="Genomic_DNA"/>
</dbReference>
<dbReference type="SMART" id="SM01358">
    <property type="entry name" value="HBM"/>
    <property type="match status" value="1"/>
</dbReference>
<dbReference type="CDD" id="cd06225">
    <property type="entry name" value="HAMP"/>
    <property type="match status" value="1"/>
</dbReference>
<dbReference type="STRING" id="634500.EbC_44400"/>
<proteinExistence type="inferred from homology"/>
<evidence type="ECO:0000256" key="3">
    <source>
        <dbReference type="ARBA" id="ARBA00023224"/>
    </source>
</evidence>
<evidence type="ECO:0000256" key="5">
    <source>
        <dbReference type="PROSITE-ProRule" id="PRU00284"/>
    </source>
</evidence>
<dbReference type="SMART" id="SM00283">
    <property type="entry name" value="MA"/>
    <property type="match status" value="1"/>
</dbReference>
<dbReference type="InterPro" id="IPR004089">
    <property type="entry name" value="MCPsignal_dom"/>
</dbReference>
<dbReference type="RefSeq" id="WP_013204441.1">
    <property type="nucleotide sequence ID" value="NC_014306.1"/>
</dbReference>
<evidence type="ECO:0000259" key="8">
    <source>
        <dbReference type="PROSITE" id="PS50885"/>
    </source>
</evidence>
<dbReference type="Pfam" id="PF00015">
    <property type="entry name" value="MCPsignal"/>
    <property type="match status" value="1"/>
</dbReference>
<dbReference type="CDD" id="cd11386">
    <property type="entry name" value="MCP_signal"/>
    <property type="match status" value="1"/>
</dbReference>
<evidence type="ECO:0000256" key="6">
    <source>
        <dbReference type="SAM" id="Phobius"/>
    </source>
</evidence>
<evidence type="ECO:0000256" key="2">
    <source>
        <dbReference type="ARBA" id="ARBA00022500"/>
    </source>
</evidence>
<dbReference type="Pfam" id="PF16591">
    <property type="entry name" value="HBM"/>
    <property type="match status" value="1"/>
</dbReference>
<evidence type="ECO:0000256" key="4">
    <source>
        <dbReference type="ARBA" id="ARBA00029447"/>
    </source>
</evidence>
<evidence type="ECO:0000313" key="11">
    <source>
        <dbReference type="Proteomes" id="UP000008793"/>
    </source>
</evidence>
<feature type="domain" description="Methyl-accepting transducer" evidence="7">
    <location>
        <begin position="362"/>
        <end position="591"/>
    </location>
</feature>
<dbReference type="PANTHER" id="PTHR43531">
    <property type="entry name" value="PROTEIN ICFG"/>
    <property type="match status" value="1"/>
</dbReference>
<keyword evidence="6" id="KW-1133">Transmembrane helix</keyword>
<keyword evidence="6" id="KW-0812">Transmembrane</keyword>
<evidence type="ECO:0000256" key="1">
    <source>
        <dbReference type="ARBA" id="ARBA00004370"/>
    </source>
</evidence>
<dbReference type="PANTHER" id="PTHR43531:SF5">
    <property type="entry name" value="METHYL-ACCEPTING CHEMOTAXIS PROTEIN III"/>
    <property type="match status" value="1"/>
</dbReference>
<dbReference type="PROSITE" id="PS50111">
    <property type="entry name" value="CHEMOTAXIS_TRANSDUC_2"/>
    <property type="match status" value="1"/>
</dbReference>
<comment type="similarity">
    <text evidence="4">Belongs to the methyl-accepting chemotaxis (MCP) protein family.</text>
</comment>
<accession>D8MLE3</accession>
<dbReference type="PROSITE" id="PS51257">
    <property type="entry name" value="PROKAR_LIPOPROTEIN"/>
    <property type="match status" value="1"/>
</dbReference>
<dbReference type="Proteomes" id="UP000008793">
    <property type="component" value="Chromosome"/>
</dbReference>
<dbReference type="FunFam" id="1.10.287.950:FF:000001">
    <property type="entry name" value="Methyl-accepting chemotaxis sensory transducer"/>
    <property type="match status" value="1"/>
</dbReference>
<dbReference type="GO" id="GO:0005886">
    <property type="term" value="C:plasma membrane"/>
    <property type="evidence" value="ECO:0007669"/>
    <property type="project" value="TreeGrafter"/>
</dbReference>
<protein>
    <submittedName>
        <fullName evidence="10">Methyl-accepting chemotaxis protein</fullName>
    </submittedName>
</protein>
<keyword evidence="2" id="KW-0145">Chemotaxis</keyword>
<organism evidence="11">
    <name type="scientific">Erwinia billingiae (strain Eb661)</name>
    <dbReference type="NCBI Taxonomy" id="634500"/>
    <lineage>
        <taxon>Bacteria</taxon>
        <taxon>Pseudomonadati</taxon>
        <taxon>Pseudomonadota</taxon>
        <taxon>Gammaproteobacteria</taxon>
        <taxon>Enterobacterales</taxon>
        <taxon>Erwiniaceae</taxon>
        <taxon>Erwinia</taxon>
    </lineage>
</organism>
<sequence length="607" mass="64886">MKKLRVFMENIRVGRKLMLGFGLVLILSIAVAACGIKNLRDIAERADKLSQLKNINDQFSQAKDARQQYVKTHDEKFIAANEERLRAVETSIDQLKTRHWDAEQSQLIASLPGAMSVYREHRAETVSEVHSRQIILQALRLTGEAADAEAMAQKYSASPDGTAAALNDVAKHLAGVSVRVRLMELDNSAANRQALTGFLAETIQLVEQARPRLSPEDGNAIEKLAVLLAARRDSVQEYNTSALAEEEATRQLGAAGAQLTTTSNQLFSQQLSATHEDIASAILWMLMILAAAVIASIVIAVIISRQITRPLAATLQIARQIAQGDLSVRLETSRRDELGELMKAVGGISNDLRSIIGDIRSGVIQVSQASAEIATGNNDLSARTEEQAAALEQTAASMEQLTATVKQNVENIHHSSELARATSETANKGGVLVKSVVDTMNQISASSSKIAEITTVINSIAFQTNILALNAAVEAARAGEQGRGFAVVASEVRNLAQRSAQAAKEIETLIAESVARIGSGSQLVGKAGETMNEIVNSVGNVTSILVEIAQASDEQNRGISQVGVAIVQMDSVTQQNAALVQESSAAASAMRDQASMLEASIARFVVQ</sequence>
<dbReference type="AlphaFoldDB" id="D8MLE3"/>
<dbReference type="Gene3D" id="1.10.287.950">
    <property type="entry name" value="Methyl-accepting chemotaxis protein"/>
    <property type="match status" value="1"/>
</dbReference>
<feature type="domain" description="HAMP" evidence="8">
    <location>
        <begin position="305"/>
        <end position="357"/>
    </location>
</feature>
<dbReference type="InterPro" id="IPR051310">
    <property type="entry name" value="MCP_chemotaxis"/>
</dbReference>
<dbReference type="PROSITE" id="PS50885">
    <property type="entry name" value="HAMP"/>
    <property type="match status" value="1"/>
</dbReference>
<reference evidence="10 11" key="1">
    <citation type="journal article" date="2010" name="BMC Genomics">
        <title>Genome comparison of the epiphytic bacteria Erwinia billingiae and E. tasmaniensis with the pear pathogen E. pyrifoliae.</title>
        <authorList>
            <person name="Kube M."/>
            <person name="Migdoll A.M."/>
            <person name="Gehring I."/>
            <person name="Heitmann K."/>
            <person name="Mayer Y."/>
            <person name="Kuhl H."/>
            <person name="Knaust F."/>
            <person name="Geider K."/>
            <person name="Reinhardt R."/>
        </authorList>
    </citation>
    <scope>NUCLEOTIDE SEQUENCE [LARGE SCALE GENOMIC DNA]</scope>
    <source>
        <strain evidence="10 11">Eb661</strain>
    </source>
</reference>